<evidence type="ECO:0000313" key="2">
    <source>
        <dbReference type="Proteomes" id="UP000077628"/>
    </source>
</evidence>
<proteinExistence type="predicted"/>
<keyword evidence="2" id="KW-1185">Reference proteome</keyword>
<dbReference type="STRING" id="702114.A1355_13455"/>
<gene>
    <name evidence="1" type="ORF">A1355_13455</name>
</gene>
<comment type="caution">
    <text evidence="1">The sequence shown here is derived from an EMBL/GenBank/DDBJ whole genome shotgun (WGS) entry which is preliminary data.</text>
</comment>
<evidence type="ECO:0000313" key="1">
    <source>
        <dbReference type="EMBL" id="OAI13507.1"/>
    </source>
</evidence>
<reference evidence="2" key="1">
    <citation type="submission" date="2016-03" db="EMBL/GenBank/DDBJ databases">
        <authorList>
            <person name="Heylen K."/>
            <person name="De Vos P."/>
            <person name="Vekeman B."/>
        </authorList>
    </citation>
    <scope>NUCLEOTIDE SEQUENCE [LARGE SCALE GENOMIC DNA]</scope>
    <source>
        <strain evidence="2">R-45383</strain>
    </source>
</reference>
<accession>A0A177N696</accession>
<organism evidence="1 2">
    <name type="scientific">Methylomonas koyamae</name>
    <dbReference type="NCBI Taxonomy" id="702114"/>
    <lineage>
        <taxon>Bacteria</taxon>
        <taxon>Pseudomonadati</taxon>
        <taxon>Pseudomonadota</taxon>
        <taxon>Gammaproteobacteria</taxon>
        <taxon>Methylococcales</taxon>
        <taxon>Methylococcaceae</taxon>
        <taxon>Methylomonas</taxon>
    </lineage>
</organism>
<dbReference type="AlphaFoldDB" id="A0A177N696"/>
<dbReference type="EMBL" id="LUUK01000209">
    <property type="protein sequence ID" value="OAI13507.1"/>
    <property type="molecule type" value="Genomic_DNA"/>
</dbReference>
<protein>
    <submittedName>
        <fullName evidence="1">Uncharacterized protein</fullName>
    </submittedName>
</protein>
<dbReference type="Proteomes" id="UP000077628">
    <property type="component" value="Unassembled WGS sequence"/>
</dbReference>
<sequence>MLANIRRSWLSFQDKSKFTGIAQSADNVLAFAKILQGRNDASKFLQINRVAAPSRTRMV</sequence>
<name>A0A177N696_9GAMM</name>